<dbReference type="EMBL" id="BPLR01014296">
    <property type="protein sequence ID" value="GIY67932.1"/>
    <property type="molecule type" value="Genomic_DNA"/>
</dbReference>
<gene>
    <name evidence="2" type="ORF">CEXT_15401</name>
</gene>
<protein>
    <submittedName>
        <fullName evidence="2">Uncharacterized protein</fullName>
    </submittedName>
</protein>
<dbReference type="Proteomes" id="UP001054945">
    <property type="component" value="Unassembled WGS sequence"/>
</dbReference>
<reference evidence="2 3" key="1">
    <citation type="submission" date="2021-06" db="EMBL/GenBank/DDBJ databases">
        <title>Caerostris extrusa draft genome.</title>
        <authorList>
            <person name="Kono N."/>
            <person name="Arakawa K."/>
        </authorList>
    </citation>
    <scope>NUCLEOTIDE SEQUENCE [LARGE SCALE GENOMIC DNA]</scope>
</reference>
<evidence type="ECO:0000256" key="1">
    <source>
        <dbReference type="SAM" id="MobiDB-lite"/>
    </source>
</evidence>
<comment type="caution">
    <text evidence="2">The sequence shown here is derived from an EMBL/GenBank/DDBJ whole genome shotgun (WGS) entry which is preliminary data.</text>
</comment>
<dbReference type="AlphaFoldDB" id="A0AAV4VCT3"/>
<feature type="region of interest" description="Disordered" evidence="1">
    <location>
        <begin position="1"/>
        <end position="20"/>
    </location>
</feature>
<sequence>MSSCSHEFGQISERAQTRAKHDFPREMDDIYLRGFQKNSHPLWSGGMDIYILLKKKNSKKKVMPKNFTYGRTPFSAPGAPATMYLVRSVSGHKQEPNTTFRKVMDDIYLPER</sequence>
<evidence type="ECO:0000313" key="3">
    <source>
        <dbReference type="Proteomes" id="UP001054945"/>
    </source>
</evidence>
<accession>A0AAV4VCT3</accession>
<organism evidence="2 3">
    <name type="scientific">Caerostris extrusa</name>
    <name type="common">Bark spider</name>
    <name type="synonym">Caerostris bankana</name>
    <dbReference type="NCBI Taxonomy" id="172846"/>
    <lineage>
        <taxon>Eukaryota</taxon>
        <taxon>Metazoa</taxon>
        <taxon>Ecdysozoa</taxon>
        <taxon>Arthropoda</taxon>
        <taxon>Chelicerata</taxon>
        <taxon>Arachnida</taxon>
        <taxon>Araneae</taxon>
        <taxon>Araneomorphae</taxon>
        <taxon>Entelegynae</taxon>
        <taxon>Araneoidea</taxon>
        <taxon>Araneidae</taxon>
        <taxon>Caerostris</taxon>
    </lineage>
</organism>
<evidence type="ECO:0000313" key="2">
    <source>
        <dbReference type="EMBL" id="GIY67932.1"/>
    </source>
</evidence>
<proteinExistence type="predicted"/>
<keyword evidence="3" id="KW-1185">Reference proteome</keyword>
<name>A0AAV4VCT3_CAEEX</name>